<dbReference type="InterPro" id="IPR050313">
    <property type="entry name" value="Carb_Metab_HTH_regulators"/>
</dbReference>
<dbReference type="Gene3D" id="1.10.10.10">
    <property type="entry name" value="Winged helix-like DNA-binding domain superfamily/Winged helix DNA-binding domain"/>
    <property type="match status" value="1"/>
</dbReference>
<evidence type="ECO:0000313" key="8">
    <source>
        <dbReference type="Proteomes" id="UP000275024"/>
    </source>
</evidence>
<dbReference type="Proteomes" id="UP000268652">
    <property type="component" value="Unassembled WGS sequence"/>
</dbReference>
<dbReference type="GO" id="GO:0003677">
    <property type="term" value="F:DNA binding"/>
    <property type="evidence" value="ECO:0007669"/>
    <property type="project" value="UniProtKB-KW"/>
</dbReference>
<dbReference type="RefSeq" id="WP_120700063.1">
    <property type="nucleotide sequence ID" value="NZ_RBDX01000017.1"/>
</dbReference>
<keyword evidence="3" id="KW-0804">Transcription</keyword>
<dbReference type="PROSITE" id="PS51000">
    <property type="entry name" value="HTH_DEOR_2"/>
    <property type="match status" value="1"/>
</dbReference>
<gene>
    <name evidence="6" type="ORF">D7318_28190</name>
    <name evidence="5" type="ORF">D7319_20320</name>
</gene>
<dbReference type="InterPro" id="IPR036390">
    <property type="entry name" value="WH_DNA-bd_sf"/>
</dbReference>
<evidence type="ECO:0000313" key="6">
    <source>
        <dbReference type="EMBL" id="RKN15101.1"/>
    </source>
</evidence>
<dbReference type="SMART" id="SM01134">
    <property type="entry name" value="DeoRC"/>
    <property type="match status" value="1"/>
</dbReference>
<feature type="domain" description="HTH deoR-type" evidence="4">
    <location>
        <begin position="7"/>
        <end position="62"/>
    </location>
</feature>
<keyword evidence="7" id="KW-1185">Reference proteome</keyword>
<dbReference type="Pfam" id="PF08220">
    <property type="entry name" value="HTH_DeoR"/>
    <property type="match status" value="1"/>
</dbReference>
<dbReference type="SUPFAM" id="SSF100950">
    <property type="entry name" value="NagB/RpiA/CoA transferase-like"/>
    <property type="match status" value="1"/>
</dbReference>
<accession>A0A3A9W250</accession>
<reference evidence="7 8" key="1">
    <citation type="submission" date="2018-09" db="EMBL/GenBank/DDBJ databases">
        <title>Streptomyces sp. nov. DS1-2, an endophytic actinomycete isolated from roots of Dendrobium scabrilingue.</title>
        <authorList>
            <person name="Kuncharoen N."/>
            <person name="Kudo T."/>
            <person name="Ohkuma M."/>
            <person name="Yuki M."/>
            <person name="Tanasupawat S."/>
        </authorList>
    </citation>
    <scope>NUCLEOTIDE SEQUENCE [LARGE SCALE GENOMIC DNA]</scope>
    <source>
        <strain evidence="5 8">AZ1-7</strain>
        <strain evidence="6 7">DS1-2</strain>
    </source>
</reference>
<name>A0A3A9W250_9ACTN</name>
<dbReference type="OrthoDB" id="7688673at2"/>
<organism evidence="5 8">
    <name type="scientific">Streptomyces radicis</name>
    <dbReference type="NCBI Taxonomy" id="1750517"/>
    <lineage>
        <taxon>Bacteria</taxon>
        <taxon>Bacillati</taxon>
        <taxon>Actinomycetota</taxon>
        <taxon>Actinomycetes</taxon>
        <taxon>Kitasatosporales</taxon>
        <taxon>Streptomycetaceae</taxon>
        <taxon>Streptomyces</taxon>
    </lineage>
</organism>
<evidence type="ECO:0000256" key="3">
    <source>
        <dbReference type="ARBA" id="ARBA00023163"/>
    </source>
</evidence>
<evidence type="ECO:0000259" key="4">
    <source>
        <dbReference type="PROSITE" id="PS51000"/>
    </source>
</evidence>
<evidence type="ECO:0000256" key="1">
    <source>
        <dbReference type="ARBA" id="ARBA00023015"/>
    </source>
</evidence>
<sequence length="276" mass="28949">MTSVRRSTRERHDALLRLLRDGVTRVEELAEALGVSPSTVRRDLGRLSGDRKIARTYGGAVVPEAFTERPVGESALLRRAAKADIAAAARELLPASGAVFVDAGTTCAALARHLADTRGTGPVVTRGLETAMALAGAVDRDVVILGGLIRPLSHGLVGPLTELALERLSFEVAFLGADAVDPARGIGEPTLEETAVKERIAARARRVVVLADSTKLLLPDAPAWTRFAGEWTLITDAEAPLDLDPRCAAEGVTLVRARAGGADQLAHGVSGPGGRR</sequence>
<dbReference type="PANTHER" id="PTHR30363:SF44">
    <property type="entry name" value="AGA OPERON TRANSCRIPTIONAL REPRESSOR-RELATED"/>
    <property type="match status" value="1"/>
</dbReference>
<dbReference type="PANTHER" id="PTHR30363">
    <property type="entry name" value="HTH-TYPE TRANSCRIPTIONAL REGULATOR SRLR-RELATED"/>
    <property type="match status" value="1"/>
</dbReference>
<keyword evidence="1" id="KW-0805">Transcription regulation</keyword>
<dbReference type="InterPro" id="IPR036388">
    <property type="entry name" value="WH-like_DNA-bd_sf"/>
</dbReference>
<dbReference type="GO" id="GO:0003700">
    <property type="term" value="F:DNA-binding transcription factor activity"/>
    <property type="evidence" value="ECO:0007669"/>
    <property type="project" value="InterPro"/>
</dbReference>
<dbReference type="Gene3D" id="3.40.50.1360">
    <property type="match status" value="1"/>
</dbReference>
<dbReference type="InterPro" id="IPR037171">
    <property type="entry name" value="NagB/RpiA_transferase-like"/>
</dbReference>
<evidence type="ECO:0000256" key="2">
    <source>
        <dbReference type="ARBA" id="ARBA00023125"/>
    </source>
</evidence>
<dbReference type="AlphaFoldDB" id="A0A3A9W250"/>
<dbReference type="Pfam" id="PF00455">
    <property type="entry name" value="DeoRC"/>
    <property type="match status" value="1"/>
</dbReference>
<keyword evidence="2" id="KW-0238">DNA-binding</keyword>
<dbReference type="Proteomes" id="UP000275024">
    <property type="component" value="Unassembled WGS sequence"/>
</dbReference>
<evidence type="ECO:0000313" key="7">
    <source>
        <dbReference type="Proteomes" id="UP000268652"/>
    </source>
</evidence>
<dbReference type="SUPFAM" id="SSF46785">
    <property type="entry name" value="Winged helix' DNA-binding domain"/>
    <property type="match status" value="1"/>
</dbReference>
<dbReference type="InterPro" id="IPR001034">
    <property type="entry name" value="DeoR_HTH"/>
</dbReference>
<evidence type="ECO:0000313" key="5">
    <source>
        <dbReference type="EMBL" id="RKN07040.1"/>
    </source>
</evidence>
<proteinExistence type="predicted"/>
<dbReference type="InterPro" id="IPR018356">
    <property type="entry name" value="Tscrpt_reg_HTH_DeoR_CS"/>
</dbReference>
<protein>
    <submittedName>
        <fullName evidence="5">DeoR/GlpR transcriptional regulator</fullName>
    </submittedName>
</protein>
<comment type="caution">
    <text evidence="5">The sequence shown here is derived from an EMBL/GenBank/DDBJ whole genome shotgun (WGS) entry which is preliminary data.</text>
</comment>
<dbReference type="EMBL" id="RBDX01000017">
    <property type="protein sequence ID" value="RKN07040.1"/>
    <property type="molecule type" value="Genomic_DNA"/>
</dbReference>
<dbReference type="SMART" id="SM00420">
    <property type="entry name" value="HTH_DEOR"/>
    <property type="match status" value="1"/>
</dbReference>
<dbReference type="InterPro" id="IPR014036">
    <property type="entry name" value="DeoR-like_C"/>
</dbReference>
<dbReference type="PROSITE" id="PS00894">
    <property type="entry name" value="HTH_DEOR_1"/>
    <property type="match status" value="1"/>
</dbReference>
<dbReference type="PRINTS" id="PR00037">
    <property type="entry name" value="HTHLACR"/>
</dbReference>
<dbReference type="EMBL" id="RBDY01000035">
    <property type="protein sequence ID" value="RKN15101.1"/>
    <property type="molecule type" value="Genomic_DNA"/>
</dbReference>